<keyword evidence="13" id="KW-0862">Zinc</keyword>
<evidence type="ECO:0000256" key="4">
    <source>
        <dbReference type="ARBA" id="ARBA00004613"/>
    </source>
</evidence>
<dbReference type="AlphaFoldDB" id="A0A3S1AYE6"/>
<keyword evidence="15" id="KW-0482">Metalloprotease</keyword>
<dbReference type="EMBL" id="RIAR02000001">
    <property type="protein sequence ID" value="NSL85913.1"/>
    <property type="molecule type" value="Genomic_DNA"/>
</dbReference>
<comment type="caution">
    <text evidence="22">The sequence shown here is derived from an EMBL/GenBank/DDBJ whole genome shotgun (WGS) entry which is preliminary data.</text>
</comment>
<dbReference type="Proteomes" id="UP000281028">
    <property type="component" value="Unassembled WGS sequence"/>
</dbReference>
<dbReference type="InterPro" id="IPR039866">
    <property type="entry name" value="CPQ"/>
</dbReference>
<evidence type="ECO:0000313" key="22">
    <source>
        <dbReference type="EMBL" id="NSL85913.1"/>
    </source>
</evidence>
<dbReference type="InterPro" id="IPR007484">
    <property type="entry name" value="Peptidase_M28"/>
</dbReference>
<evidence type="ECO:0000256" key="18">
    <source>
        <dbReference type="ARBA" id="ARBA00023228"/>
    </source>
</evidence>
<keyword evidence="8" id="KW-0645">Protease</keyword>
<evidence type="ECO:0000256" key="12">
    <source>
        <dbReference type="ARBA" id="ARBA00022824"/>
    </source>
</evidence>
<feature type="domain" description="Peptidase M28" evidence="21">
    <location>
        <begin position="284"/>
        <end position="485"/>
    </location>
</feature>
<evidence type="ECO:0000256" key="10">
    <source>
        <dbReference type="ARBA" id="ARBA00022729"/>
    </source>
</evidence>
<dbReference type="GO" id="GO:0006508">
    <property type="term" value="P:proteolysis"/>
    <property type="evidence" value="ECO:0007669"/>
    <property type="project" value="UniProtKB-KW"/>
</dbReference>
<evidence type="ECO:0000256" key="9">
    <source>
        <dbReference type="ARBA" id="ARBA00022723"/>
    </source>
</evidence>
<sequence>MRKHLSLLAGILLPAALLAQEKINMEVMQQIRTEALEHSGAAELAHQLTDIAGPRLTNSPGYMRAAKWAVQTLRQWGLNKAALEPWGVFGKGWSTEHVYAAIKKPYYQPLIAFPLAWSQGTKGLVTGNAILLDSMTITAIDRLGSNLRGKIVLLHTRDSLLKPAPAIYRYPDSVLNSLPDKYMVRRESLTRHLETAKLTAAAKKHLATKGVIALISLQGNGRDGTMEVNGHNGYAKGFELPVPELTVTKEDFLRISRLLRSSVPVNLELDIQNKWYTDDLNGYNVIGDITGTDPALKDEVVIAGGHLDSWHSGTGATDNGAGCVIMMEALRILKAIGVQPRRTIRIALWGGEEQGLYGSFNYVKKHYGNPADMQLLPAQQQVSAYFNLDNGSGKIRGIYLQQNDAAGPVFRSWLAPFADLGATGVTRSNTGSTDHLPFDAVGIPAFQFIQDPLEYETRTHHTNMDTYEHLSMDDIKQASAVMAAFLYNAAMRDEKLPRKPQPHAEQFVFDLNYPL</sequence>
<evidence type="ECO:0000313" key="23">
    <source>
        <dbReference type="Proteomes" id="UP000281028"/>
    </source>
</evidence>
<protein>
    <recommendedName>
        <fullName evidence="5">Carboxypeptidase Q</fullName>
    </recommendedName>
    <alternativeName>
        <fullName evidence="20">Plasma glutamate carboxypeptidase</fullName>
    </alternativeName>
</protein>
<name>A0A3S1AYE6_9BACT</name>
<comment type="subcellular location">
    <subcellularLocation>
        <location evidence="1">Endoplasmic reticulum</location>
    </subcellularLocation>
    <subcellularLocation>
        <location evidence="3">Golgi apparatus</location>
    </subcellularLocation>
    <subcellularLocation>
        <location evidence="2">Lysosome</location>
    </subcellularLocation>
    <subcellularLocation>
        <location evidence="4">Secreted</location>
    </subcellularLocation>
</comment>
<evidence type="ECO:0000256" key="13">
    <source>
        <dbReference type="ARBA" id="ARBA00022833"/>
    </source>
</evidence>
<evidence type="ECO:0000256" key="1">
    <source>
        <dbReference type="ARBA" id="ARBA00004240"/>
    </source>
</evidence>
<reference evidence="22" key="1">
    <citation type="submission" date="2020-05" db="EMBL/GenBank/DDBJ databases">
        <title>Chitinophaga laudate sp. nov., isolated from a tropical peat swamp.</title>
        <authorList>
            <person name="Goh C.B.S."/>
            <person name="Lee M.S."/>
            <person name="Parimannan S."/>
            <person name="Pasbakhsh P."/>
            <person name="Yule C.M."/>
            <person name="Rajandas H."/>
            <person name="Loke S."/>
            <person name="Croft L."/>
            <person name="Tan J.B.L."/>
        </authorList>
    </citation>
    <scope>NUCLEOTIDE SEQUENCE</scope>
    <source>
        <strain evidence="22">Mgbs1</strain>
    </source>
</reference>
<evidence type="ECO:0000256" key="17">
    <source>
        <dbReference type="ARBA" id="ARBA00023180"/>
    </source>
</evidence>
<evidence type="ECO:0000256" key="5">
    <source>
        <dbReference type="ARBA" id="ARBA00014116"/>
    </source>
</evidence>
<keyword evidence="11" id="KW-0378">Hydrolase</keyword>
<keyword evidence="7" id="KW-0121">Carboxypeptidase</keyword>
<evidence type="ECO:0000256" key="19">
    <source>
        <dbReference type="ARBA" id="ARBA00025833"/>
    </source>
</evidence>
<dbReference type="Pfam" id="PF04389">
    <property type="entry name" value="Peptidase_M28"/>
    <property type="match status" value="1"/>
</dbReference>
<dbReference type="SUPFAM" id="SSF53187">
    <property type="entry name" value="Zn-dependent exopeptidases"/>
    <property type="match status" value="1"/>
</dbReference>
<evidence type="ECO:0000256" key="6">
    <source>
        <dbReference type="ARBA" id="ARBA00022525"/>
    </source>
</evidence>
<dbReference type="PANTHER" id="PTHR12053">
    <property type="entry name" value="PROTEASE FAMILY M28 PLASMA GLUTAMATE CARBOXYPEPTIDASE-RELATED"/>
    <property type="match status" value="1"/>
</dbReference>
<evidence type="ECO:0000256" key="2">
    <source>
        <dbReference type="ARBA" id="ARBA00004371"/>
    </source>
</evidence>
<dbReference type="Gene3D" id="3.40.630.10">
    <property type="entry name" value="Zn peptidases"/>
    <property type="match status" value="1"/>
</dbReference>
<evidence type="ECO:0000256" key="7">
    <source>
        <dbReference type="ARBA" id="ARBA00022645"/>
    </source>
</evidence>
<comment type="subunit">
    <text evidence="19">Homodimer. The monomeric form is inactive while the homodimer is active.</text>
</comment>
<organism evidence="22 23">
    <name type="scientific">Chitinophaga solisilvae</name>
    <dbReference type="NCBI Taxonomy" id="1233460"/>
    <lineage>
        <taxon>Bacteria</taxon>
        <taxon>Pseudomonadati</taxon>
        <taxon>Bacteroidota</taxon>
        <taxon>Chitinophagia</taxon>
        <taxon>Chitinophagales</taxon>
        <taxon>Chitinophagaceae</taxon>
        <taxon>Chitinophaga</taxon>
    </lineage>
</organism>
<keyword evidence="17" id="KW-0325">Glycoprotein</keyword>
<dbReference type="GO" id="GO:0005764">
    <property type="term" value="C:lysosome"/>
    <property type="evidence" value="ECO:0007669"/>
    <property type="project" value="UniProtKB-SubCell"/>
</dbReference>
<keyword evidence="18" id="KW-0458">Lysosome</keyword>
<gene>
    <name evidence="22" type="ORF">ECE50_003660</name>
</gene>
<dbReference type="GO" id="GO:0004180">
    <property type="term" value="F:carboxypeptidase activity"/>
    <property type="evidence" value="ECO:0007669"/>
    <property type="project" value="UniProtKB-KW"/>
</dbReference>
<keyword evidence="10" id="KW-0732">Signal</keyword>
<dbReference type="OrthoDB" id="9769665at2"/>
<evidence type="ECO:0000256" key="3">
    <source>
        <dbReference type="ARBA" id="ARBA00004555"/>
    </source>
</evidence>
<dbReference type="GO" id="GO:0070573">
    <property type="term" value="F:metallodipeptidase activity"/>
    <property type="evidence" value="ECO:0007669"/>
    <property type="project" value="InterPro"/>
</dbReference>
<evidence type="ECO:0000256" key="8">
    <source>
        <dbReference type="ARBA" id="ARBA00022670"/>
    </source>
</evidence>
<dbReference type="PANTHER" id="PTHR12053:SF3">
    <property type="entry name" value="CARBOXYPEPTIDASE Q"/>
    <property type="match status" value="1"/>
</dbReference>
<keyword evidence="14" id="KW-0333">Golgi apparatus</keyword>
<keyword evidence="12" id="KW-0256">Endoplasmic reticulum</keyword>
<evidence type="ECO:0000256" key="16">
    <source>
        <dbReference type="ARBA" id="ARBA00023145"/>
    </source>
</evidence>
<keyword evidence="6" id="KW-0964">Secreted</keyword>
<dbReference type="GO" id="GO:0046872">
    <property type="term" value="F:metal ion binding"/>
    <property type="evidence" value="ECO:0007669"/>
    <property type="project" value="UniProtKB-KW"/>
</dbReference>
<evidence type="ECO:0000256" key="15">
    <source>
        <dbReference type="ARBA" id="ARBA00023049"/>
    </source>
</evidence>
<dbReference type="Gene3D" id="3.50.30.30">
    <property type="match status" value="1"/>
</dbReference>
<keyword evidence="16" id="KW-0865">Zymogen</keyword>
<evidence type="ECO:0000256" key="11">
    <source>
        <dbReference type="ARBA" id="ARBA00022801"/>
    </source>
</evidence>
<evidence type="ECO:0000256" key="20">
    <source>
        <dbReference type="ARBA" id="ARBA00033328"/>
    </source>
</evidence>
<dbReference type="GO" id="GO:0005576">
    <property type="term" value="C:extracellular region"/>
    <property type="evidence" value="ECO:0007669"/>
    <property type="project" value="UniProtKB-SubCell"/>
</dbReference>
<accession>A0A3S1AYE6</accession>
<proteinExistence type="predicted"/>
<evidence type="ECO:0000259" key="21">
    <source>
        <dbReference type="Pfam" id="PF04389"/>
    </source>
</evidence>
<evidence type="ECO:0000256" key="14">
    <source>
        <dbReference type="ARBA" id="ARBA00023034"/>
    </source>
</evidence>
<keyword evidence="23" id="KW-1185">Reference proteome</keyword>
<keyword evidence="9" id="KW-0479">Metal-binding</keyword>